<dbReference type="STRING" id="405948.SACE_6561"/>
<keyword evidence="3" id="KW-0274">FAD</keyword>
<dbReference type="Pfam" id="PF21274">
    <property type="entry name" value="Rng_hyd_C"/>
    <property type="match status" value="1"/>
</dbReference>
<reference evidence="6 7" key="1">
    <citation type="journal article" date="2007" name="Nat. Biotechnol.">
        <title>Complete genome sequence of the erythromycin-producing bacterium Saccharopolyspora erythraea NRRL23338.</title>
        <authorList>
            <person name="Oliynyk M."/>
            <person name="Samborskyy M."/>
            <person name="Lester J.B."/>
            <person name="Mironenko T."/>
            <person name="Scott N."/>
            <person name="Dickens S."/>
            <person name="Haydock S.F."/>
            <person name="Leadlay P.F."/>
        </authorList>
    </citation>
    <scope>NUCLEOTIDE SEQUENCE [LARGE SCALE GENOMIC DNA]</scope>
    <source>
        <strain evidence="7">ATCC 11635 / DSM 40517 / JCM 4748 / NBRC 13426 / NCIMB 8594 / NRRL 2338</strain>
    </source>
</reference>
<dbReference type="KEGG" id="sen:SACE_6561"/>
<keyword evidence="6" id="KW-0560">Oxidoreductase</keyword>
<feature type="compositionally biased region" description="Gly residues" evidence="4">
    <location>
        <begin position="426"/>
        <end position="463"/>
    </location>
</feature>
<keyword evidence="2" id="KW-0285">Flavoprotein</keyword>
<dbReference type="EC" id="1.14.13.-" evidence="6"/>
<dbReference type="PRINTS" id="PR00420">
    <property type="entry name" value="RNGMNOXGNASE"/>
</dbReference>
<protein>
    <submittedName>
        <fullName evidence="6">FAD-binding monooxygenase, PheA/TfdB family</fullName>
        <ecNumber evidence="6">1.14.13.-</ecNumber>
    </submittedName>
</protein>
<evidence type="ECO:0000256" key="4">
    <source>
        <dbReference type="SAM" id="MobiDB-lite"/>
    </source>
</evidence>
<sequence>MLIAGAGLAGLSTAVFLGLHGVRAVVVERHASTSTHPKARGQRPHTMEALRLAGLEESFAAASPKSRGFTIRIAESVRGPVFREIVHDTFVQLGHLTPAGSADASQESAERILAARARELGADLRFSTELESFEQDGHGVTATVRDLTNGERSTLRAGYLVGADGNRSPVREALGIGTHGEGSFGHYIHWTIRADLAPLVGDQQVLYYLRNPELSGASGVVCSTDDPDRFIVAVAYDPAVEDEFDFPDERALEQVRIAVGVDDLDVEILARAAVETGMHVADRFSAGRAHLVGDAAHTMPPQGGMGGNTAVMDGFYLAWKLAAVVKGEAGPSLLDSHDAERRPVGEWIARNQYNNAIYRNARPGDAQRDAAGEAEPPIEDPGLLCFGYRHNGAIVAEPGDEGELLEDPTQPTGRPGSRAPHVVLRSGGGGWSGGGVEGPGGGGSGGGSGNGSGSRKGEGSGGRDGLSTIDLFGRDFVLLAGSEDWVRSAVAVGDSLGVGLTAHLIGRAGSGSGEFEGEWADAYGVSEQGAVLVRPDRFIAWRSVGAGTTAELEKALRTVLGR</sequence>
<evidence type="ECO:0000256" key="1">
    <source>
        <dbReference type="ARBA" id="ARBA00001974"/>
    </source>
</evidence>
<keyword evidence="7" id="KW-1185">Reference proteome</keyword>
<dbReference type="Gene3D" id="3.50.50.60">
    <property type="entry name" value="FAD/NAD(P)-binding domain"/>
    <property type="match status" value="1"/>
</dbReference>
<dbReference type="Gene3D" id="3.40.30.120">
    <property type="match status" value="1"/>
</dbReference>
<organism evidence="6 7">
    <name type="scientific">Saccharopolyspora erythraea (strain ATCC 11635 / DSM 40517 / JCM 4748 / NBRC 13426 / NCIMB 8594 / NRRL 2338)</name>
    <dbReference type="NCBI Taxonomy" id="405948"/>
    <lineage>
        <taxon>Bacteria</taxon>
        <taxon>Bacillati</taxon>
        <taxon>Actinomycetota</taxon>
        <taxon>Actinomycetes</taxon>
        <taxon>Pseudonocardiales</taxon>
        <taxon>Pseudonocardiaceae</taxon>
        <taxon>Saccharopolyspora</taxon>
    </lineage>
</organism>
<dbReference type="GO" id="GO:0071949">
    <property type="term" value="F:FAD binding"/>
    <property type="evidence" value="ECO:0007669"/>
    <property type="project" value="InterPro"/>
</dbReference>
<dbReference type="InterPro" id="IPR002938">
    <property type="entry name" value="FAD-bd"/>
</dbReference>
<dbReference type="Gene3D" id="3.30.9.10">
    <property type="entry name" value="D-Amino Acid Oxidase, subunit A, domain 2"/>
    <property type="match status" value="1"/>
</dbReference>
<dbReference type="SUPFAM" id="SSF51905">
    <property type="entry name" value="FAD/NAD(P)-binding domain"/>
    <property type="match status" value="1"/>
</dbReference>
<proteinExistence type="predicted"/>
<dbReference type="GO" id="GO:0016709">
    <property type="term" value="F:oxidoreductase activity, acting on paired donors, with incorporation or reduction of molecular oxygen, NAD(P)H as one donor, and incorporation of one atom of oxygen"/>
    <property type="evidence" value="ECO:0007669"/>
    <property type="project" value="UniProtKB-ARBA"/>
</dbReference>
<comment type="cofactor">
    <cofactor evidence="1">
        <name>FAD</name>
        <dbReference type="ChEBI" id="CHEBI:57692"/>
    </cofactor>
</comment>
<name>A4FNV4_SACEN</name>
<evidence type="ECO:0000256" key="3">
    <source>
        <dbReference type="ARBA" id="ARBA00022827"/>
    </source>
</evidence>
<dbReference type="PANTHER" id="PTHR43004:SF19">
    <property type="entry name" value="BINDING MONOOXYGENASE, PUTATIVE (JCVI)-RELATED"/>
    <property type="match status" value="1"/>
</dbReference>
<feature type="domain" description="FAD-binding" evidence="5">
    <location>
        <begin position="2"/>
        <end position="350"/>
    </location>
</feature>
<evidence type="ECO:0000313" key="7">
    <source>
        <dbReference type="Proteomes" id="UP000006728"/>
    </source>
</evidence>
<evidence type="ECO:0000259" key="5">
    <source>
        <dbReference type="Pfam" id="PF01494"/>
    </source>
</evidence>
<dbReference type="AlphaFoldDB" id="A4FNV4"/>
<dbReference type="InterPro" id="IPR036188">
    <property type="entry name" value="FAD/NAD-bd_sf"/>
</dbReference>
<dbReference type="PANTHER" id="PTHR43004">
    <property type="entry name" value="TRK SYSTEM POTASSIUM UPTAKE PROTEIN"/>
    <property type="match status" value="1"/>
</dbReference>
<keyword evidence="6" id="KW-0503">Monooxygenase</keyword>
<dbReference type="eggNOG" id="COG0654">
    <property type="taxonomic scope" value="Bacteria"/>
</dbReference>
<dbReference type="Pfam" id="PF01494">
    <property type="entry name" value="FAD_binding_3"/>
    <property type="match status" value="1"/>
</dbReference>
<feature type="region of interest" description="Disordered" evidence="4">
    <location>
        <begin position="401"/>
        <end position="463"/>
    </location>
</feature>
<accession>A4FNV4</accession>
<evidence type="ECO:0000313" key="6">
    <source>
        <dbReference type="EMBL" id="CAM05729.1"/>
    </source>
</evidence>
<gene>
    <name evidence="6" type="ordered locus">SACE_6561</name>
</gene>
<dbReference type="HOGENOM" id="CLU_009665_14_2_11"/>
<dbReference type="Proteomes" id="UP000006728">
    <property type="component" value="Chromosome"/>
</dbReference>
<evidence type="ECO:0000256" key="2">
    <source>
        <dbReference type="ARBA" id="ARBA00022630"/>
    </source>
</evidence>
<dbReference type="InterPro" id="IPR050641">
    <property type="entry name" value="RIFMO-like"/>
</dbReference>
<dbReference type="EMBL" id="AM420293">
    <property type="protein sequence ID" value="CAM05729.1"/>
    <property type="molecule type" value="Genomic_DNA"/>
</dbReference>